<dbReference type="EMBL" id="CP098611">
    <property type="protein sequence ID" value="USR90829.1"/>
    <property type="molecule type" value="Genomic_DNA"/>
</dbReference>
<evidence type="ECO:0000313" key="1">
    <source>
        <dbReference type="EMBL" id="USR90829.1"/>
    </source>
</evidence>
<dbReference type="Proteomes" id="UP001056708">
    <property type="component" value="Chromosome"/>
</dbReference>
<proteinExistence type="predicted"/>
<reference evidence="1" key="1">
    <citation type="submission" date="2022-06" db="EMBL/GenBank/DDBJ databases">
        <title>Genome sequence of Phormidium yuhuli AB48 isolated from an industrial photobioreactor environment.</title>
        <authorList>
            <person name="Qiu Y."/>
            <person name="Noonan A.J.C."/>
            <person name="Dofher K."/>
            <person name="Koch M."/>
            <person name="Kieft B."/>
            <person name="Lin X."/>
            <person name="Ziels R.M."/>
            <person name="Hallam S.J."/>
        </authorList>
    </citation>
    <scope>NUCLEOTIDE SEQUENCE</scope>
    <source>
        <strain evidence="1">AB48</strain>
    </source>
</reference>
<sequence>MIYLPLYPAVKEQIRRQKNHVIQTYFHQRIYHHDNPYQIWGRSHPLRVLLVLSHMRSGSSLLTHILNENPAILGYGETHITYQAPQDIKKLIARVYWQCHEFRKLRDLKHLKMTHHYVLDKVLHNTLLPDESLLNQSQVSVIFLIREPTATLASLQKLKPHLNYHEQFCYYKNRLLALGRYAELIHDKERSLWLTYDQLLDHTTTVLNQFQTFLGTDFSFSENYKLMKTTGQKGVGDSHEKIKSGTIIRDKQNSQVHLHEEIQAEADAIYKSTYNRLCNFCTSSVPDP</sequence>
<dbReference type="InterPro" id="IPR027417">
    <property type="entry name" value="P-loop_NTPase"/>
</dbReference>
<dbReference type="SUPFAM" id="SSF52540">
    <property type="entry name" value="P-loop containing nucleoside triphosphate hydrolases"/>
    <property type="match status" value="1"/>
</dbReference>
<protein>
    <submittedName>
        <fullName evidence="1">Sulfotransferase domain-containing protein</fullName>
    </submittedName>
</protein>
<dbReference type="Gene3D" id="3.40.50.300">
    <property type="entry name" value="P-loop containing nucleotide triphosphate hydrolases"/>
    <property type="match status" value="1"/>
</dbReference>
<dbReference type="RefSeq" id="WP_252662853.1">
    <property type="nucleotide sequence ID" value="NZ_CP098611.1"/>
</dbReference>
<name>A0ABY5ANQ0_9CYAN</name>
<evidence type="ECO:0000313" key="2">
    <source>
        <dbReference type="Proteomes" id="UP001056708"/>
    </source>
</evidence>
<keyword evidence="2" id="KW-1185">Reference proteome</keyword>
<organism evidence="1 2">
    <name type="scientific">Phormidium yuhuli AB48</name>
    <dbReference type="NCBI Taxonomy" id="2940671"/>
    <lineage>
        <taxon>Bacteria</taxon>
        <taxon>Bacillati</taxon>
        <taxon>Cyanobacteriota</taxon>
        <taxon>Cyanophyceae</taxon>
        <taxon>Oscillatoriophycideae</taxon>
        <taxon>Oscillatoriales</taxon>
        <taxon>Oscillatoriaceae</taxon>
        <taxon>Phormidium</taxon>
        <taxon>Phormidium yuhuli</taxon>
    </lineage>
</organism>
<gene>
    <name evidence="1" type="ORF">NEA10_18715</name>
</gene>
<accession>A0ABY5ANQ0</accession>